<comment type="caution">
    <text evidence="1">The sequence shown here is derived from an EMBL/GenBank/DDBJ whole genome shotgun (WGS) entry which is preliminary data.</text>
</comment>
<name>A0ABP9QKW9_9PSEU</name>
<keyword evidence="2" id="KW-1185">Reference proteome</keyword>
<dbReference type="Proteomes" id="UP001428817">
    <property type="component" value="Unassembled WGS sequence"/>
</dbReference>
<sequence length="199" mass="21114">MNPSGREIARTNRVFSPASTRSVACLLTRNSANAPHSSVRNVGRFRSGRSPGKINRATVATAAITADTVAAVANDWVSNARCRLSIQANTSNEPNMLSAWMLRTPSRSCRSSGRAAFRFLICPSVHSSTSWGNTVQSIALKPSPNVAIHARNPVPDVFANNQYDPTANPIAAIATARLGRNAHSGNNTRAPANSPQVVA</sequence>
<gene>
    <name evidence="1" type="ORF">GCM10023321_50310</name>
</gene>
<protein>
    <submittedName>
        <fullName evidence="1">Uncharacterized protein</fullName>
    </submittedName>
</protein>
<dbReference type="EMBL" id="BAABJP010000029">
    <property type="protein sequence ID" value="GAA5163433.1"/>
    <property type="molecule type" value="Genomic_DNA"/>
</dbReference>
<accession>A0ABP9QKW9</accession>
<organism evidence="1 2">
    <name type="scientific">Pseudonocardia eucalypti</name>
    <dbReference type="NCBI Taxonomy" id="648755"/>
    <lineage>
        <taxon>Bacteria</taxon>
        <taxon>Bacillati</taxon>
        <taxon>Actinomycetota</taxon>
        <taxon>Actinomycetes</taxon>
        <taxon>Pseudonocardiales</taxon>
        <taxon>Pseudonocardiaceae</taxon>
        <taxon>Pseudonocardia</taxon>
    </lineage>
</organism>
<evidence type="ECO:0000313" key="1">
    <source>
        <dbReference type="EMBL" id="GAA5163433.1"/>
    </source>
</evidence>
<reference evidence="2" key="1">
    <citation type="journal article" date="2019" name="Int. J. Syst. Evol. Microbiol.">
        <title>The Global Catalogue of Microorganisms (GCM) 10K type strain sequencing project: providing services to taxonomists for standard genome sequencing and annotation.</title>
        <authorList>
            <consortium name="The Broad Institute Genomics Platform"/>
            <consortium name="The Broad Institute Genome Sequencing Center for Infectious Disease"/>
            <person name="Wu L."/>
            <person name="Ma J."/>
        </authorList>
    </citation>
    <scope>NUCLEOTIDE SEQUENCE [LARGE SCALE GENOMIC DNA]</scope>
    <source>
        <strain evidence="2">JCM 18303</strain>
    </source>
</reference>
<evidence type="ECO:0000313" key="2">
    <source>
        <dbReference type="Proteomes" id="UP001428817"/>
    </source>
</evidence>
<proteinExistence type="predicted"/>